<dbReference type="GO" id="GO:0005634">
    <property type="term" value="C:nucleus"/>
    <property type="evidence" value="ECO:0007669"/>
    <property type="project" value="UniProtKB-SubCell"/>
</dbReference>
<evidence type="ECO:0000256" key="3">
    <source>
        <dbReference type="RuleBase" id="RU367127"/>
    </source>
</evidence>
<reference evidence="6" key="1">
    <citation type="submission" date="2024-03" db="EMBL/GenBank/DDBJ databases">
        <title>WGS assembly of Saponaria officinalis var. Norfolk2.</title>
        <authorList>
            <person name="Jenkins J."/>
            <person name="Shu S."/>
            <person name="Grimwood J."/>
            <person name="Barry K."/>
            <person name="Goodstein D."/>
            <person name="Schmutz J."/>
            <person name="Leebens-Mack J."/>
            <person name="Osbourn A."/>
        </authorList>
    </citation>
    <scope>NUCLEOTIDE SEQUENCE [LARGE SCALE GENOMIC DNA]</scope>
    <source>
        <strain evidence="6">JIC</strain>
    </source>
</reference>
<evidence type="ECO:0000313" key="6">
    <source>
        <dbReference type="EMBL" id="KAK9749273.1"/>
    </source>
</evidence>
<dbReference type="GO" id="GO:0005524">
    <property type="term" value="F:ATP binding"/>
    <property type="evidence" value="ECO:0007669"/>
    <property type="project" value="UniProtKB-UniRule"/>
</dbReference>
<dbReference type="Proteomes" id="UP001443914">
    <property type="component" value="Unassembled WGS sequence"/>
</dbReference>
<dbReference type="PANTHER" id="PTHR31602:SF81">
    <property type="entry name" value="GROWTH-REGULATING FACTOR 9"/>
    <property type="match status" value="1"/>
</dbReference>
<feature type="short sequence motif" description="Bipartite nuclear localization signal" evidence="2">
    <location>
        <begin position="96"/>
        <end position="106"/>
    </location>
</feature>
<evidence type="ECO:0000256" key="4">
    <source>
        <dbReference type="SAM" id="MobiDB-lite"/>
    </source>
</evidence>
<gene>
    <name evidence="6" type="ORF">RND81_02G114400</name>
</gene>
<feature type="region of interest" description="Disordered" evidence="4">
    <location>
        <begin position="174"/>
        <end position="198"/>
    </location>
</feature>
<name>A0AAW1MT73_SAPOF</name>
<feature type="domain" description="WRC" evidence="5">
    <location>
        <begin position="91"/>
        <end position="135"/>
    </location>
</feature>
<feature type="compositionally biased region" description="Polar residues" evidence="4">
    <location>
        <begin position="295"/>
        <end position="309"/>
    </location>
</feature>
<dbReference type="GO" id="GO:0032502">
    <property type="term" value="P:developmental process"/>
    <property type="evidence" value="ECO:0007669"/>
    <property type="project" value="InterPro"/>
</dbReference>
<dbReference type="InterPro" id="IPR014977">
    <property type="entry name" value="WRC_dom"/>
</dbReference>
<evidence type="ECO:0000313" key="7">
    <source>
        <dbReference type="Proteomes" id="UP001443914"/>
    </source>
</evidence>
<proteinExistence type="inferred from homology"/>
<keyword evidence="7" id="KW-1185">Reference proteome</keyword>
<feature type="compositionally biased region" description="Basic and acidic residues" evidence="4">
    <location>
        <begin position="185"/>
        <end position="196"/>
    </location>
</feature>
<feature type="domain" description="WRC" evidence="5">
    <location>
        <begin position="202"/>
        <end position="246"/>
    </location>
</feature>
<feature type="short sequence motif" description="Bipartite nuclear localization signal" evidence="2">
    <location>
        <begin position="124"/>
        <end position="131"/>
    </location>
</feature>
<keyword evidence="3" id="KW-0804">Transcription</keyword>
<dbReference type="InterPro" id="IPR031137">
    <property type="entry name" value="GRF"/>
</dbReference>
<comment type="subcellular location">
    <subcellularLocation>
        <location evidence="2 3">Nucleus</location>
    </subcellularLocation>
</comment>
<dbReference type="AlphaFoldDB" id="A0AAW1MT73"/>
<sequence length="328" mass="36589">MSSKALEGDFTKEIGVLAYIDSQLIEEGRRVQQVYCGQSQLKQLQIQLILFKSFVCSLPVPIQLLLSLSTTSFPLWVGNQSRDTDHRNLMDAEPGRCRRTDGKKWRCYQSVVPNEKYCIKHMHRGRKRSRKLVEDDVTPNVASEAPAILIKKSQPLLRFPSMTLTDAVARMDEKTQSSVSTQSVRQDDHGCSEVQREANGPRQVLRRCSRKDGRKWQCHNEAIPGQKYCGLHVHRGLKKPHPAISPSATAETKATRLSFSSSKLSESEEAKTGVGLDTDLNISLLDPRPDIGESVTGSRSSSDASTETTISDDSAYISNMITVSPRMQ</sequence>
<comment type="function">
    <text evidence="3">Transcription activator.</text>
</comment>
<organism evidence="6 7">
    <name type="scientific">Saponaria officinalis</name>
    <name type="common">Common soapwort</name>
    <name type="synonym">Lychnis saponaria</name>
    <dbReference type="NCBI Taxonomy" id="3572"/>
    <lineage>
        <taxon>Eukaryota</taxon>
        <taxon>Viridiplantae</taxon>
        <taxon>Streptophyta</taxon>
        <taxon>Embryophyta</taxon>
        <taxon>Tracheophyta</taxon>
        <taxon>Spermatophyta</taxon>
        <taxon>Magnoliopsida</taxon>
        <taxon>eudicotyledons</taxon>
        <taxon>Gunneridae</taxon>
        <taxon>Pentapetalae</taxon>
        <taxon>Caryophyllales</taxon>
        <taxon>Caryophyllaceae</taxon>
        <taxon>Caryophylleae</taxon>
        <taxon>Saponaria</taxon>
    </lineage>
</organism>
<keyword evidence="3" id="KW-0805">Transcription regulation</keyword>
<evidence type="ECO:0000256" key="1">
    <source>
        <dbReference type="ARBA" id="ARBA00023242"/>
    </source>
</evidence>
<keyword evidence="3" id="KW-0010">Activator</keyword>
<accession>A0AAW1MT73</accession>
<comment type="caution">
    <text evidence="6">The sequence shown here is derived from an EMBL/GenBank/DDBJ whole genome shotgun (WGS) entry which is preliminary data.</text>
</comment>
<keyword evidence="1 2" id="KW-0539">Nucleus</keyword>
<feature type="region of interest" description="Disordered" evidence="4">
    <location>
        <begin position="284"/>
        <end position="309"/>
    </location>
</feature>
<dbReference type="Pfam" id="PF08879">
    <property type="entry name" value="WRC"/>
    <property type="match status" value="2"/>
</dbReference>
<dbReference type="PANTHER" id="PTHR31602">
    <property type="entry name" value="GROWTH-REGULATING FACTOR 5"/>
    <property type="match status" value="1"/>
</dbReference>
<comment type="caution">
    <text evidence="2">Lacks conserved residue(s) required for the propagation of feature annotation.</text>
</comment>
<dbReference type="EMBL" id="JBDFQZ010000002">
    <property type="protein sequence ID" value="KAK9749273.1"/>
    <property type="molecule type" value="Genomic_DNA"/>
</dbReference>
<comment type="domain">
    <text evidence="3">The QLQ domain and WRC domain may be involved in protein-protein interaction and DNA-binding, respectively.</text>
</comment>
<evidence type="ECO:0000259" key="5">
    <source>
        <dbReference type="PROSITE" id="PS51667"/>
    </source>
</evidence>
<comment type="similarity">
    <text evidence="3">Belongs to the GRF family.</text>
</comment>
<dbReference type="PROSITE" id="PS51667">
    <property type="entry name" value="WRC"/>
    <property type="match status" value="2"/>
</dbReference>
<dbReference type="GO" id="GO:0006351">
    <property type="term" value="P:DNA-templated transcription"/>
    <property type="evidence" value="ECO:0007669"/>
    <property type="project" value="UniProtKB-UniRule"/>
</dbReference>
<protein>
    <recommendedName>
        <fullName evidence="3">Growth-regulating factor</fullName>
    </recommendedName>
</protein>
<evidence type="ECO:0000256" key="2">
    <source>
        <dbReference type="PROSITE-ProRule" id="PRU01002"/>
    </source>
</evidence>